<proteinExistence type="predicted"/>
<dbReference type="STRING" id="1073327.SAMN04488108_3510"/>
<protein>
    <submittedName>
        <fullName evidence="1">Uncharacterized protein</fullName>
    </submittedName>
</protein>
<dbReference type="EMBL" id="FRXN01000005">
    <property type="protein sequence ID" value="SHO64526.1"/>
    <property type="molecule type" value="Genomic_DNA"/>
</dbReference>
<sequence>MTENQNLGGFDMVLGLSQSTINFQFYKLFQRKFIKNNWLVLVGNVLKPTPGEKPVIIDGSDPEFKSKLNEWISIQNQIAEAKNAGQWSEIGKLIDSLKSKGLNFDYAWDSLLDSPTIEIISKDTQNLYFSLAFASGKLYFRPDDTSAVSPYDLAGCVYVFKVPIGSLKVTKDQMIMEADDEMESIIKESGLTEADFRIESLFLNFENANISTFDQSRSKLPEGATTPLQIAIENFFNLTIKGSDNPYILGYGVTQPDVKSDQALFRPTSLDYSTSFSDKKVGTSPSPGKFSAFNFLMMLNDQNPPTGQNAGVLPSSLIELGVDTTTTTDGVFAMNFDAFDEYLQSMDAYVVSVFSALDGIEVEKGKFQDKGGKHVMIATNHRKKNGDDIYTTYTVTRGGIQSVSGGLKIDYSIAIHIKVVVHILFVDYKVNLSTSGTYKYAELDKKGKEGSLSFLISSGATGKFNLDPDFKEPIIAFDDNPSIFGNDVWETIATIFRLIFMWPLEIVHGIVQQIADDLGRDGVKIENKKIEALKNLDVLNQTNKVILPLGKTYTYKNLRYVQNESLIAYDISYAPVTE</sequence>
<evidence type="ECO:0000313" key="2">
    <source>
        <dbReference type="Proteomes" id="UP000184609"/>
    </source>
</evidence>
<gene>
    <name evidence="1" type="ORF">SAMN04488108_3510</name>
</gene>
<accession>A0A1M7ZIL9</accession>
<reference evidence="2" key="1">
    <citation type="submission" date="2016-12" db="EMBL/GenBank/DDBJ databases">
        <authorList>
            <person name="Varghese N."/>
            <person name="Submissions S."/>
        </authorList>
    </citation>
    <scope>NUCLEOTIDE SEQUENCE [LARGE SCALE GENOMIC DNA]</scope>
    <source>
        <strain evidence="2">DSM 25035</strain>
    </source>
</reference>
<name>A0A1M7ZIL9_9BACT</name>
<organism evidence="1 2">
    <name type="scientific">Algoriphagus zhangzhouensis</name>
    <dbReference type="NCBI Taxonomy" id="1073327"/>
    <lineage>
        <taxon>Bacteria</taxon>
        <taxon>Pseudomonadati</taxon>
        <taxon>Bacteroidota</taxon>
        <taxon>Cytophagia</taxon>
        <taxon>Cytophagales</taxon>
        <taxon>Cyclobacteriaceae</taxon>
        <taxon>Algoriphagus</taxon>
    </lineage>
</organism>
<dbReference type="OrthoDB" id="787755at2"/>
<dbReference type="AlphaFoldDB" id="A0A1M7ZIL9"/>
<evidence type="ECO:0000313" key="1">
    <source>
        <dbReference type="EMBL" id="SHO64526.1"/>
    </source>
</evidence>
<dbReference type="RefSeq" id="WP_073573105.1">
    <property type="nucleotide sequence ID" value="NZ_FRXN01000005.1"/>
</dbReference>
<keyword evidence="2" id="KW-1185">Reference proteome</keyword>
<dbReference type="Proteomes" id="UP000184609">
    <property type="component" value="Unassembled WGS sequence"/>
</dbReference>